<feature type="domain" description="Potassium channel" evidence="2">
    <location>
        <begin position="68"/>
        <end position="134"/>
    </location>
</feature>
<feature type="transmembrane region" description="Helical" evidence="1">
    <location>
        <begin position="110"/>
        <end position="131"/>
    </location>
</feature>
<accession>A0A0P1HBG1</accession>
<evidence type="ECO:0000256" key="1">
    <source>
        <dbReference type="SAM" id="Phobius"/>
    </source>
</evidence>
<evidence type="ECO:0000259" key="2">
    <source>
        <dbReference type="Pfam" id="PF07885"/>
    </source>
</evidence>
<evidence type="ECO:0000313" key="4">
    <source>
        <dbReference type="EMBL" id="UWQ43113.1"/>
    </source>
</evidence>
<dbReference type="Proteomes" id="UP001058514">
    <property type="component" value="Chromosome"/>
</dbReference>
<dbReference type="GO" id="GO:0034220">
    <property type="term" value="P:monoatomic ion transmembrane transport"/>
    <property type="evidence" value="ECO:0007669"/>
    <property type="project" value="UniProtKB-KW"/>
</dbReference>
<dbReference type="Pfam" id="PF07885">
    <property type="entry name" value="Ion_trans_2"/>
    <property type="match status" value="1"/>
</dbReference>
<evidence type="ECO:0000313" key="3">
    <source>
        <dbReference type="EMBL" id="CUI00883.1"/>
    </source>
</evidence>
<dbReference type="STRING" id="1396826.PHA8399_03021"/>
<dbReference type="InterPro" id="IPR013099">
    <property type="entry name" value="K_chnl_dom"/>
</dbReference>
<keyword evidence="1" id="KW-0472">Membrane</keyword>
<organism evidence="3 5">
    <name type="scientific">Leisingera aquaemixtae</name>
    <dbReference type="NCBI Taxonomy" id="1396826"/>
    <lineage>
        <taxon>Bacteria</taxon>
        <taxon>Pseudomonadati</taxon>
        <taxon>Pseudomonadota</taxon>
        <taxon>Alphaproteobacteria</taxon>
        <taxon>Rhodobacterales</taxon>
        <taxon>Roseobacteraceae</taxon>
        <taxon>Leisingera</taxon>
    </lineage>
</organism>
<proteinExistence type="predicted"/>
<dbReference type="RefSeq" id="WP_058286925.1">
    <property type="nucleotide sequence ID" value="NZ_CP041159.1"/>
</dbReference>
<dbReference type="AlphaFoldDB" id="A0A0P1HBG1"/>
<evidence type="ECO:0000313" key="6">
    <source>
        <dbReference type="Proteomes" id="UP001058514"/>
    </source>
</evidence>
<keyword evidence="1" id="KW-0812">Transmembrane</keyword>
<reference evidence="4" key="2">
    <citation type="submission" date="2021-08" db="EMBL/GenBank/DDBJ databases">
        <authorList>
            <person name="Nwanade C."/>
            <person name="Wang M."/>
            <person name="Masoudi A."/>
            <person name="Yu Z."/>
            <person name="Liu J."/>
        </authorList>
    </citation>
    <scope>NUCLEOTIDE SEQUENCE</scope>
    <source>
        <strain evidence="4">S166</strain>
    </source>
</reference>
<protein>
    <submittedName>
        <fullName evidence="3">Ion channel</fullName>
    </submittedName>
    <submittedName>
        <fullName evidence="4">Potassium channel family protein</fullName>
    </submittedName>
</protein>
<gene>
    <name evidence="4" type="ORF">K3718_08500</name>
    <name evidence="3" type="ORF">PHA8399_03021</name>
</gene>
<dbReference type="EMBL" id="CP081051">
    <property type="protein sequence ID" value="UWQ43113.1"/>
    <property type="molecule type" value="Genomic_DNA"/>
</dbReference>
<feature type="transmembrane region" description="Helical" evidence="1">
    <location>
        <begin position="12"/>
        <end position="36"/>
    </location>
</feature>
<keyword evidence="1" id="KW-1133">Transmembrane helix</keyword>
<name>A0A0P1HBG1_9RHOB</name>
<dbReference type="Gene3D" id="1.10.287.70">
    <property type="match status" value="1"/>
</dbReference>
<keyword evidence="6" id="KW-1185">Reference proteome</keyword>
<dbReference type="Proteomes" id="UP000051326">
    <property type="component" value="Unassembled WGS sequence"/>
</dbReference>
<dbReference type="SUPFAM" id="SSF81324">
    <property type="entry name" value="Voltage-gated potassium channels"/>
    <property type="match status" value="1"/>
</dbReference>
<keyword evidence="4" id="KW-0406">Ion transport</keyword>
<reference evidence="3 5" key="1">
    <citation type="submission" date="2015-09" db="EMBL/GenBank/DDBJ databases">
        <authorList>
            <consortium name="Swine Surveillance"/>
        </authorList>
    </citation>
    <scope>NUCLEOTIDE SEQUENCE [LARGE SCALE GENOMIC DNA]</scope>
    <source>
        <strain evidence="3 5">CECT 8399</strain>
    </source>
</reference>
<dbReference type="EMBL" id="CYSR01000030">
    <property type="protein sequence ID" value="CUI00883.1"/>
    <property type="molecule type" value="Genomic_DNA"/>
</dbReference>
<feature type="transmembrane region" description="Helical" evidence="1">
    <location>
        <begin position="48"/>
        <end position="69"/>
    </location>
</feature>
<keyword evidence="4" id="KW-0813">Transport</keyword>
<keyword evidence="4" id="KW-0407">Ion channel</keyword>
<sequence>MTLWNQLLWGSIYLSFCLILEIMVLVWCASVLNKLSARFSKPYRRWQIGLMLVAAIFIILGGHTAQVWIWSSAFVLVGAIGDWNTSVYFSLATYTTLGYGDVVLGPALRIFAAFAAVTGLFGFGISTAFLVSAMGRLFSLNGQSYDGKD</sequence>
<evidence type="ECO:0000313" key="5">
    <source>
        <dbReference type="Proteomes" id="UP000051326"/>
    </source>
</evidence>